<organism evidence="6 7">
    <name type="scientific">Botryobasidium botryosum (strain FD-172 SS1)</name>
    <dbReference type="NCBI Taxonomy" id="930990"/>
    <lineage>
        <taxon>Eukaryota</taxon>
        <taxon>Fungi</taxon>
        <taxon>Dikarya</taxon>
        <taxon>Basidiomycota</taxon>
        <taxon>Agaricomycotina</taxon>
        <taxon>Agaricomycetes</taxon>
        <taxon>Cantharellales</taxon>
        <taxon>Botryobasidiaceae</taxon>
        <taxon>Botryobasidium</taxon>
    </lineage>
</organism>
<dbReference type="EMBL" id="KL198048">
    <property type="protein sequence ID" value="KDQ12790.1"/>
    <property type="molecule type" value="Genomic_DNA"/>
</dbReference>
<dbReference type="OrthoDB" id="1939479at2759"/>
<protein>
    <recommendedName>
        <fullName evidence="5">Ubiquitin-like protease family profile domain-containing protein</fullName>
    </recommendedName>
</protein>
<keyword evidence="4" id="KW-0788">Thiol protease</keyword>
<dbReference type="PANTHER" id="PTHR12606">
    <property type="entry name" value="SENTRIN/SUMO-SPECIFIC PROTEASE"/>
    <property type="match status" value="1"/>
</dbReference>
<sequence>LPKALPPADQTYVDKLLDHEPGPIAKVGREVVKAQDLKRLRPGKWLNDEIINIYGAMILERSEKWTRGKEKGKQREDDGRKAMGAVVREPLDVHYFNSFFFVKLEDPGYAGARLNKWTKKIDIFKKDILLVPVNLGNAHWTCAAINMRLKRVEYYDSMMSRREKVFQVLREYLDLEHRDKKKAPFNFEGWIDHMPEATPRQENGFDCGVFLCQFMEAISRGEEAEEFAFEQGDMGYLRMRMVWEIGKGTLSDWRA</sequence>
<evidence type="ECO:0000256" key="1">
    <source>
        <dbReference type="ARBA" id="ARBA00005234"/>
    </source>
</evidence>
<dbReference type="InterPro" id="IPR003653">
    <property type="entry name" value="Peptidase_C48_C"/>
</dbReference>
<dbReference type="AlphaFoldDB" id="A0A067MDL1"/>
<evidence type="ECO:0000259" key="5">
    <source>
        <dbReference type="PROSITE" id="PS50600"/>
    </source>
</evidence>
<reference evidence="7" key="1">
    <citation type="journal article" date="2014" name="Proc. Natl. Acad. Sci. U.S.A.">
        <title>Extensive sampling of basidiomycete genomes demonstrates inadequacy of the white-rot/brown-rot paradigm for wood decay fungi.</title>
        <authorList>
            <person name="Riley R."/>
            <person name="Salamov A.A."/>
            <person name="Brown D.W."/>
            <person name="Nagy L.G."/>
            <person name="Floudas D."/>
            <person name="Held B.W."/>
            <person name="Levasseur A."/>
            <person name="Lombard V."/>
            <person name="Morin E."/>
            <person name="Otillar R."/>
            <person name="Lindquist E.A."/>
            <person name="Sun H."/>
            <person name="LaButti K.M."/>
            <person name="Schmutz J."/>
            <person name="Jabbour D."/>
            <person name="Luo H."/>
            <person name="Baker S.E."/>
            <person name="Pisabarro A.G."/>
            <person name="Walton J.D."/>
            <person name="Blanchette R.A."/>
            <person name="Henrissat B."/>
            <person name="Martin F."/>
            <person name="Cullen D."/>
            <person name="Hibbett D.S."/>
            <person name="Grigoriev I.V."/>
        </authorList>
    </citation>
    <scope>NUCLEOTIDE SEQUENCE [LARGE SCALE GENOMIC DNA]</scope>
    <source>
        <strain evidence="7">FD-172 SS1</strain>
    </source>
</reference>
<dbReference type="GO" id="GO:0005634">
    <property type="term" value="C:nucleus"/>
    <property type="evidence" value="ECO:0007669"/>
    <property type="project" value="TreeGrafter"/>
</dbReference>
<dbReference type="InParanoid" id="A0A067MDL1"/>
<dbReference type="HOGENOM" id="CLU_024324_2_2_1"/>
<dbReference type="STRING" id="930990.A0A067MDL1"/>
<evidence type="ECO:0000256" key="3">
    <source>
        <dbReference type="ARBA" id="ARBA00022801"/>
    </source>
</evidence>
<evidence type="ECO:0000256" key="4">
    <source>
        <dbReference type="ARBA" id="ARBA00022807"/>
    </source>
</evidence>
<keyword evidence="2" id="KW-0645">Protease</keyword>
<name>A0A067MDL1_BOTB1</name>
<dbReference type="GO" id="GO:0016929">
    <property type="term" value="F:deSUMOylase activity"/>
    <property type="evidence" value="ECO:0007669"/>
    <property type="project" value="TreeGrafter"/>
</dbReference>
<dbReference type="Gene3D" id="3.40.395.10">
    <property type="entry name" value="Adenoviral Proteinase, Chain A"/>
    <property type="match status" value="1"/>
</dbReference>
<keyword evidence="7" id="KW-1185">Reference proteome</keyword>
<dbReference type="Pfam" id="PF02902">
    <property type="entry name" value="Peptidase_C48"/>
    <property type="match status" value="1"/>
</dbReference>
<gene>
    <name evidence="6" type="ORF">BOTBODRAFT_112325</name>
</gene>
<dbReference type="GO" id="GO:0016926">
    <property type="term" value="P:protein desumoylation"/>
    <property type="evidence" value="ECO:0007669"/>
    <property type="project" value="TreeGrafter"/>
</dbReference>
<dbReference type="InterPro" id="IPR038765">
    <property type="entry name" value="Papain-like_cys_pep_sf"/>
</dbReference>
<comment type="similarity">
    <text evidence="1">Belongs to the peptidase C48 family.</text>
</comment>
<proteinExistence type="inferred from homology"/>
<dbReference type="Proteomes" id="UP000027195">
    <property type="component" value="Unassembled WGS sequence"/>
</dbReference>
<keyword evidence="3" id="KW-0378">Hydrolase</keyword>
<dbReference type="GO" id="GO:0006508">
    <property type="term" value="P:proteolysis"/>
    <property type="evidence" value="ECO:0007669"/>
    <property type="project" value="UniProtKB-KW"/>
</dbReference>
<accession>A0A067MDL1</accession>
<feature type="non-terminal residue" evidence="6">
    <location>
        <position position="1"/>
    </location>
</feature>
<evidence type="ECO:0000313" key="6">
    <source>
        <dbReference type="EMBL" id="KDQ12790.1"/>
    </source>
</evidence>
<dbReference type="SUPFAM" id="SSF54001">
    <property type="entry name" value="Cysteine proteinases"/>
    <property type="match status" value="1"/>
</dbReference>
<evidence type="ECO:0000256" key="2">
    <source>
        <dbReference type="ARBA" id="ARBA00022670"/>
    </source>
</evidence>
<dbReference type="PANTHER" id="PTHR12606:SF141">
    <property type="entry name" value="GH15225P-RELATED"/>
    <property type="match status" value="1"/>
</dbReference>
<dbReference type="PROSITE" id="PS50600">
    <property type="entry name" value="ULP_PROTEASE"/>
    <property type="match status" value="1"/>
</dbReference>
<feature type="domain" description="Ubiquitin-like protease family profile" evidence="5">
    <location>
        <begin position="30"/>
        <end position="218"/>
    </location>
</feature>
<evidence type="ECO:0000313" key="7">
    <source>
        <dbReference type="Proteomes" id="UP000027195"/>
    </source>
</evidence>